<dbReference type="InterPro" id="IPR036388">
    <property type="entry name" value="WH-like_DNA-bd_sf"/>
</dbReference>
<evidence type="ECO:0000256" key="3">
    <source>
        <dbReference type="ARBA" id="ARBA00023125"/>
    </source>
</evidence>
<reference evidence="8" key="2">
    <citation type="submission" date="2023-07" db="EMBL/GenBank/DDBJ databases">
        <title>Yangia mangrovi SAOS 153D genome.</title>
        <authorList>
            <person name="Verma A."/>
            <person name="Pal Y."/>
            <person name="Sundharam S."/>
            <person name="Bisht B."/>
            <person name="Srinivasan K."/>
        </authorList>
    </citation>
    <scope>NUCLEOTIDE SEQUENCE [LARGE SCALE GENOMIC DNA]</scope>
    <source>
        <strain evidence="8">SAOS 153D</strain>
    </source>
</reference>
<dbReference type="AlphaFoldDB" id="A0A2A3JRB1"/>
<reference evidence="6" key="3">
    <citation type="submission" date="2024-05" db="EMBL/GenBank/DDBJ databases">
        <title>Yangia mangrovi SAOS 153D genome.</title>
        <authorList>
            <person name="Verma A."/>
            <person name="Pal Y."/>
            <person name="Sundharam S."/>
            <person name="Bisht B."/>
            <person name="Srinivasan K."/>
        </authorList>
    </citation>
    <scope>NUCLEOTIDE SEQUENCE</scope>
    <source>
        <strain evidence="6">SAOS 153D</strain>
    </source>
</reference>
<evidence type="ECO:0000313" key="7">
    <source>
        <dbReference type="EMBL" id="PBD17703.1"/>
    </source>
</evidence>
<keyword evidence="4" id="KW-0804">Transcription</keyword>
<dbReference type="CDD" id="cd08417">
    <property type="entry name" value="PBP2_Nitroaromatics_like"/>
    <property type="match status" value="1"/>
</dbReference>
<dbReference type="EMBL" id="NTHN01000333">
    <property type="protein sequence ID" value="PBD17703.1"/>
    <property type="molecule type" value="Genomic_DNA"/>
</dbReference>
<sequence>MNLLTVFHVLMEERSVTRAGERLGRTQSAVSNALKRLRDRFEDPLFVRTPEGLSPTPRAADLAPVVARILRDAENVASRPDDFDPSVAEARFIIGAPDRFSLPVFVPLFERLGRIAPKIGIHLRTTDRDYAIRLIDSGDIQIAMGWFDSTPPHIRRLFAFEDRFVCLCRADHPLIARGAHLELEDILAYAHLVVSSTGDQRAAFDAVLERHGCQRTIAMTVMSFTIVPELLMRSDLVGVFTNRTAEYLARRNPLAIAEVPLEMAPIANHLIWHNRMTADKAHSWLRQELHRAWSTPA</sequence>
<organism evidence="7">
    <name type="scientific">Alloyangia mangrovi</name>
    <dbReference type="NCBI Taxonomy" id="1779329"/>
    <lineage>
        <taxon>Bacteria</taxon>
        <taxon>Pseudomonadati</taxon>
        <taxon>Pseudomonadota</taxon>
        <taxon>Alphaproteobacteria</taxon>
        <taxon>Rhodobacterales</taxon>
        <taxon>Roseobacteraceae</taxon>
        <taxon>Alloyangia</taxon>
    </lineage>
</organism>
<name>A0A2A3JRB1_9RHOB</name>
<accession>A0A2A3JRB1</accession>
<evidence type="ECO:0000256" key="4">
    <source>
        <dbReference type="ARBA" id="ARBA00023163"/>
    </source>
</evidence>
<keyword evidence="8" id="KW-1185">Reference proteome</keyword>
<dbReference type="SUPFAM" id="SSF46785">
    <property type="entry name" value="Winged helix' DNA-binding domain"/>
    <property type="match status" value="1"/>
</dbReference>
<dbReference type="GO" id="GO:0003700">
    <property type="term" value="F:DNA-binding transcription factor activity"/>
    <property type="evidence" value="ECO:0007669"/>
    <property type="project" value="InterPro"/>
</dbReference>
<proteinExistence type="inferred from homology"/>
<evidence type="ECO:0000313" key="8">
    <source>
        <dbReference type="Proteomes" id="UP000217448"/>
    </source>
</evidence>
<dbReference type="Pfam" id="PF03466">
    <property type="entry name" value="LysR_substrate"/>
    <property type="match status" value="1"/>
</dbReference>
<dbReference type="Proteomes" id="UP000217448">
    <property type="component" value="Unassembled WGS sequence"/>
</dbReference>
<comment type="caution">
    <text evidence="7">The sequence shown here is derived from an EMBL/GenBank/DDBJ whole genome shotgun (WGS) entry which is preliminary data.</text>
</comment>
<dbReference type="PANTHER" id="PTHR30118:SF15">
    <property type="entry name" value="TRANSCRIPTIONAL REGULATORY PROTEIN"/>
    <property type="match status" value="1"/>
</dbReference>
<dbReference type="SUPFAM" id="SSF53850">
    <property type="entry name" value="Periplasmic binding protein-like II"/>
    <property type="match status" value="1"/>
</dbReference>
<dbReference type="Pfam" id="PF00126">
    <property type="entry name" value="HTH_1"/>
    <property type="match status" value="1"/>
</dbReference>
<evidence type="ECO:0000313" key="6">
    <source>
        <dbReference type="EMBL" id="MCT4370952.1"/>
    </source>
</evidence>
<feature type="domain" description="HTH lysR-type" evidence="5">
    <location>
        <begin position="1"/>
        <end position="56"/>
    </location>
</feature>
<protein>
    <submittedName>
        <fullName evidence="7">LysR family transcriptional regulator</fullName>
    </submittedName>
</protein>
<dbReference type="PANTHER" id="PTHR30118">
    <property type="entry name" value="HTH-TYPE TRANSCRIPTIONAL REGULATOR LEUO-RELATED"/>
    <property type="match status" value="1"/>
</dbReference>
<reference evidence="7" key="1">
    <citation type="submission" date="2017-09" db="EMBL/GenBank/DDBJ databases">
        <title>Yangia sp. SAOS 153D whole genome sequencing.</title>
        <authorList>
            <person name="Verma A."/>
            <person name="Krishnamurthi S."/>
        </authorList>
    </citation>
    <scope>NUCLEOTIDE SEQUENCE [LARGE SCALE GENOMIC DNA]</scope>
    <source>
        <strain evidence="7">SAOS 153D</strain>
    </source>
</reference>
<evidence type="ECO:0000256" key="1">
    <source>
        <dbReference type="ARBA" id="ARBA00009437"/>
    </source>
</evidence>
<dbReference type="Gene3D" id="3.40.190.10">
    <property type="entry name" value="Periplasmic binding protein-like II"/>
    <property type="match status" value="2"/>
</dbReference>
<evidence type="ECO:0000259" key="5">
    <source>
        <dbReference type="PROSITE" id="PS50931"/>
    </source>
</evidence>
<dbReference type="InterPro" id="IPR037402">
    <property type="entry name" value="YidZ_PBP2"/>
</dbReference>
<keyword evidence="3" id="KW-0238">DNA-binding</keyword>
<dbReference type="InterPro" id="IPR005119">
    <property type="entry name" value="LysR_subst-bd"/>
</dbReference>
<dbReference type="GO" id="GO:0003677">
    <property type="term" value="F:DNA binding"/>
    <property type="evidence" value="ECO:0007669"/>
    <property type="project" value="UniProtKB-KW"/>
</dbReference>
<dbReference type="PROSITE" id="PS50931">
    <property type="entry name" value="HTH_LYSR"/>
    <property type="match status" value="1"/>
</dbReference>
<dbReference type="RefSeq" id="WP_095883600.1">
    <property type="nucleotide sequence ID" value="NZ_NTHN02000019.1"/>
</dbReference>
<dbReference type="InterPro" id="IPR050389">
    <property type="entry name" value="LysR-type_TF"/>
</dbReference>
<gene>
    <name evidence="6" type="ORF">CLG85_011740</name>
    <name evidence="7" type="ORF">CLG85_18645</name>
</gene>
<dbReference type="EMBL" id="NTHN02000019">
    <property type="protein sequence ID" value="MCT4370952.1"/>
    <property type="molecule type" value="Genomic_DNA"/>
</dbReference>
<evidence type="ECO:0000256" key="2">
    <source>
        <dbReference type="ARBA" id="ARBA00023015"/>
    </source>
</evidence>
<dbReference type="PRINTS" id="PR00039">
    <property type="entry name" value="HTHLYSR"/>
</dbReference>
<dbReference type="InterPro" id="IPR036390">
    <property type="entry name" value="WH_DNA-bd_sf"/>
</dbReference>
<keyword evidence="2" id="KW-0805">Transcription regulation</keyword>
<dbReference type="Gene3D" id="1.10.10.10">
    <property type="entry name" value="Winged helix-like DNA-binding domain superfamily/Winged helix DNA-binding domain"/>
    <property type="match status" value="1"/>
</dbReference>
<dbReference type="OrthoDB" id="9815174at2"/>
<comment type="similarity">
    <text evidence="1">Belongs to the LysR transcriptional regulatory family.</text>
</comment>
<dbReference type="InterPro" id="IPR000847">
    <property type="entry name" value="LysR_HTH_N"/>
</dbReference>